<organism evidence="2 3">
    <name type="scientific">Novipirellula caenicola</name>
    <dbReference type="NCBI Taxonomy" id="1536901"/>
    <lineage>
        <taxon>Bacteria</taxon>
        <taxon>Pseudomonadati</taxon>
        <taxon>Planctomycetota</taxon>
        <taxon>Planctomycetia</taxon>
        <taxon>Pirellulales</taxon>
        <taxon>Pirellulaceae</taxon>
        <taxon>Novipirellula</taxon>
    </lineage>
</organism>
<dbReference type="EMBL" id="BAABRO010000011">
    <property type="protein sequence ID" value="GAA5508920.1"/>
    <property type="molecule type" value="Genomic_DNA"/>
</dbReference>
<dbReference type="Pfam" id="PF01968">
    <property type="entry name" value="Hydantoinase_A"/>
    <property type="match status" value="1"/>
</dbReference>
<dbReference type="NCBIfam" id="TIGR03123">
    <property type="entry name" value="one_C_unchar_1"/>
    <property type="match status" value="1"/>
</dbReference>
<dbReference type="SUPFAM" id="SSF53067">
    <property type="entry name" value="Actin-like ATPase domain"/>
    <property type="match status" value="1"/>
</dbReference>
<dbReference type="InterPro" id="IPR002756">
    <property type="entry name" value="MfnF"/>
</dbReference>
<dbReference type="Gene3D" id="3.30.420.40">
    <property type="match status" value="1"/>
</dbReference>
<dbReference type="Gene3D" id="3.30.420.190">
    <property type="entry name" value="conserved archaeal protein q6m145"/>
    <property type="match status" value="1"/>
</dbReference>
<reference evidence="2 3" key="1">
    <citation type="submission" date="2024-02" db="EMBL/GenBank/DDBJ databases">
        <title>Rhodopirellula caenicola NBRC 110016.</title>
        <authorList>
            <person name="Ichikawa N."/>
            <person name="Katano-Makiyama Y."/>
            <person name="Hidaka K."/>
        </authorList>
    </citation>
    <scope>NUCLEOTIDE SEQUENCE [LARGE SCALE GENOMIC DNA]</scope>
    <source>
        <strain evidence="2 3">NBRC 110016</strain>
    </source>
</reference>
<dbReference type="InterPro" id="IPR043129">
    <property type="entry name" value="ATPase_NBD"/>
</dbReference>
<dbReference type="Proteomes" id="UP001416858">
    <property type="component" value="Unassembled WGS sequence"/>
</dbReference>
<name>A0ABP9VUW7_9BACT</name>
<evidence type="ECO:0000259" key="1">
    <source>
        <dbReference type="Pfam" id="PF01968"/>
    </source>
</evidence>
<proteinExistence type="predicted"/>
<accession>A0ABP9VUW7</accession>
<evidence type="ECO:0000313" key="3">
    <source>
        <dbReference type="Proteomes" id="UP001416858"/>
    </source>
</evidence>
<sequence>MDSLGNRLDQRYSDAVDVIVGIDIGGANLKFASESKQAHSCFFPMWRQPETLKDSLCSALGMYQDVTAIAVVMTGELADCFIDRSEGVFHIVDHTRRAAAELGINACYFYGVDGLFREHVVADDVDRIAAANWHALGSYVSQSIAPNALLIDIGSTTTDIIPIRNGKVATKAQTDYDRLCEGSLVYVGCQRTPVCGLCSWMTYQGNRIPVMNEFFATIDDARVMLGFVPEDANDFETADGKARTKEFASNRLARMIGLDRRNVSLDQATRIAEQVVSAAQQQIAYSVQRLLSKTAFKPTIYVISGHGNDLLKIPREVEVITMTKQMGDEAARGAPSYAAAKQLRRFLESNSNHGL</sequence>
<comment type="caution">
    <text evidence="2">The sequence shown here is derived from an EMBL/GenBank/DDBJ whole genome shotgun (WGS) entry which is preliminary data.</text>
</comment>
<gene>
    <name evidence="2" type="ORF">Rcae01_04389</name>
</gene>
<protein>
    <recommendedName>
        <fullName evidence="1">Hydantoinase A/oxoprolinase domain-containing protein</fullName>
    </recommendedName>
</protein>
<keyword evidence="3" id="KW-1185">Reference proteome</keyword>
<dbReference type="RefSeq" id="WP_345685660.1">
    <property type="nucleotide sequence ID" value="NZ_BAABRO010000011.1"/>
</dbReference>
<feature type="domain" description="Hydantoinase A/oxoprolinase" evidence="1">
    <location>
        <begin position="70"/>
        <end position="340"/>
    </location>
</feature>
<dbReference type="InterPro" id="IPR002821">
    <property type="entry name" value="Hydantoinase_A"/>
</dbReference>
<evidence type="ECO:0000313" key="2">
    <source>
        <dbReference type="EMBL" id="GAA5508920.1"/>
    </source>
</evidence>